<comment type="caution">
    <text evidence="1">Lacks conserved residue(s) required for the propagation of feature annotation.</text>
</comment>
<dbReference type="Pfam" id="PF04453">
    <property type="entry name" value="LptD"/>
    <property type="match status" value="1"/>
</dbReference>
<gene>
    <name evidence="1" type="primary">lptD</name>
    <name evidence="3" type="ORF">LX70_00528</name>
</gene>
<comment type="subcellular location">
    <subcellularLocation>
        <location evidence="1">Cell outer membrane</location>
    </subcellularLocation>
</comment>
<reference evidence="3 4" key="1">
    <citation type="submission" date="2018-02" db="EMBL/GenBank/DDBJ databases">
        <title>Genomic Encyclopedia of Archaeal and Bacterial Type Strains, Phase II (KMG-II): from individual species to whole genera.</title>
        <authorList>
            <person name="Goeker M."/>
        </authorList>
    </citation>
    <scope>NUCLEOTIDE SEQUENCE [LARGE SCALE GENOMIC DNA]</scope>
    <source>
        <strain evidence="3 4">DSM 18921</strain>
    </source>
</reference>
<organism evidence="3 4">
    <name type="scientific">Albidovulum denitrificans</name>
    <dbReference type="NCBI Taxonomy" id="404881"/>
    <lineage>
        <taxon>Bacteria</taxon>
        <taxon>Pseudomonadati</taxon>
        <taxon>Pseudomonadota</taxon>
        <taxon>Alphaproteobacteria</taxon>
        <taxon>Rhodobacterales</taxon>
        <taxon>Paracoccaceae</taxon>
        <taxon>Albidovulum</taxon>
    </lineage>
</organism>
<dbReference type="HAMAP" id="MF_01411">
    <property type="entry name" value="LPS_assembly_LptD"/>
    <property type="match status" value="1"/>
</dbReference>
<comment type="function">
    <text evidence="1">Involved in the assembly of lipopolysaccharide (LPS) at the surface of the outer membrane.</text>
</comment>
<keyword evidence="1" id="KW-0472">Membrane</keyword>
<keyword evidence="4" id="KW-1185">Reference proteome</keyword>
<dbReference type="OrthoDB" id="9760225at2"/>
<dbReference type="PANTHER" id="PTHR30189">
    <property type="entry name" value="LPS-ASSEMBLY PROTEIN"/>
    <property type="match status" value="1"/>
</dbReference>
<accession>A0A2S8SD33</accession>
<feature type="domain" description="LptD C-terminal" evidence="2">
    <location>
        <begin position="271"/>
        <end position="641"/>
    </location>
</feature>
<feature type="chain" id="PRO_5015791869" description="LPS-assembly protein LptD" evidence="1">
    <location>
        <begin position="25"/>
        <end position="715"/>
    </location>
</feature>
<dbReference type="Proteomes" id="UP000238338">
    <property type="component" value="Unassembled WGS sequence"/>
</dbReference>
<dbReference type="InterPro" id="IPR050218">
    <property type="entry name" value="LptD"/>
</dbReference>
<comment type="similarity">
    <text evidence="1">Belongs to the LptD family.</text>
</comment>
<sequence length="715" mass="78142" precursor="true">MRHGLYALFAAALIGLATPRAGHAQDQATLVADRVFLTGDNLLTAEGAVEAFYKDARVKAARIVYDARTETLDIAGPITLTDASGTVILADSAHLSRDLQNGLLKSARMVMDQQLQLAALEISRIDGRYTRMDKVVASSCQVCPSNPVPLWEIRARRVVHDQLERQIYFDHAQFRIAGVPVFYLPRLRMPDPTLKRATGFLQPEVRTTSELGPGLKLPYFIALGDHRDLTVTPYASTTRTRTLGLRYRQAFATGTIEANGALSDDDIRPGKTRGYLFLDGTFALPRDFKLGIDLQTVSDPAYLLDYGVTDTDWLTSGVSVERARRNEYAAIGVYHHRSLRPGDDNATLPNLATDLEFERRFSPRYLGGEGRLSFQLHGHRRSSTLAFDANGDGIVDGRDVSRATLSLGWHKSWVMPNGMVFSGATDLTADVYSISQDVTFPGSVTRFLPQAAVELRWPWVRSSGNGASQVIEPVVQLVLAPDRLHAVPNEDSTVATLDEGNLFSFSRFPGADGRELGNRLNIGLGWTRYDPAGWSLGVTGGRVFRARDLGQFTPGSGLDGRSSDWLVSAQVQTDGGLSVQNRVLFDNGFDVSRNELNFGLVTDRYSVDAGYLWMVADPAEGRPTATSELVLDAGWDMANNWRGQLAGRYDFNSQRAARAEFGLSYLSECVAVDLSLSRRFTSSTSVAASTDFNLSVSLVGFGAGTGGSARKSCAR</sequence>
<dbReference type="EMBL" id="PVEP01000001">
    <property type="protein sequence ID" value="PQV58716.1"/>
    <property type="molecule type" value="Genomic_DNA"/>
</dbReference>
<evidence type="ECO:0000313" key="3">
    <source>
        <dbReference type="EMBL" id="PQV58716.1"/>
    </source>
</evidence>
<dbReference type="InterPro" id="IPR018247">
    <property type="entry name" value="EF_Hand_1_Ca_BS"/>
</dbReference>
<dbReference type="RefSeq" id="WP_105512968.1">
    <property type="nucleotide sequence ID" value="NZ_PVEP01000001.1"/>
</dbReference>
<proteinExistence type="inferred from homology"/>
<keyword evidence="1" id="KW-0732">Signal</keyword>
<dbReference type="GO" id="GO:0009279">
    <property type="term" value="C:cell outer membrane"/>
    <property type="evidence" value="ECO:0007669"/>
    <property type="project" value="UniProtKB-SubCell"/>
</dbReference>
<dbReference type="AlphaFoldDB" id="A0A2S8SD33"/>
<dbReference type="PANTHER" id="PTHR30189:SF1">
    <property type="entry name" value="LPS-ASSEMBLY PROTEIN LPTD"/>
    <property type="match status" value="1"/>
</dbReference>
<evidence type="ECO:0000256" key="1">
    <source>
        <dbReference type="HAMAP-Rule" id="MF_01411"/>
    </source>
</evidence>
<evidence type="ECO:0000313" key="4">
    <source>
        <dbReference type="Proteomes" id="UP000238338"/>
    </source>
</evidence>
<dbReference type="PROSITE" id="PS00018">
    <property type="entry name" value="EF_HAND_1"/>
    <property type="match status" value="1"/>
</dbReference>
<dbReference type="InterPro" id="IPR007543">
    <property type="entry name" value="LptD_C"/>
</dbReference>
<dbReference type="GO" id="GO:0015920">
    <property type="term" value="P:lipopolysaccharide transport"/>
    <property type="evidence" value="ECO:0007669"/>
    <property type="project" value="InterPro"/>
</dbReference>
<dbReference type="GO" id="GO:1990351">
    <property type="term" value="C:transporter complex"/>
    <property type="evidence" value="ECO:0007669"/>
    <property type="project" value="TreeGrafter"/>
</dbReference>
<dbReference type="InterPro" id="IPR020889">
    <property type="entry name" value="LipoPS_assembly_LptD"/>
</dbReference>
<evidence type="ECO:0000259" key="2">
    <source>
        <dbReference type="Pfam" id="PF04453"/>
    </source>
</evidence>
<comment type="caution">
    <text evidence="3">The sequence shown here is derived from an EMBL/GenBank/DDBJ whole genome shotgun (WGS) entry which is preliminary data.</text>
</comment>
<comment type="subunit">
    <text evidence="1">Component of the lipopolysaccharide transport and assembly complex.</text>
</comment>
<keyword evidence="1" id="KW-0998">Cell outer membrane</keyword>
<name>A0A2S8SD33_9RHOB</name>
<feature type="signal peptide" evidence="1">
    <location>
        <begin position="1"/>
        <end position="24"/>
    </location>
</feature>
<protein>
    <recommendedName>
        <fullName evidence="1">LPS-assembly protein LptD</fullName>
    </recommendedName>
</protein>
<dbReference type="GO" id="GO:0043165">
    <property type="term" value="P:Gram-negative-bacterium-type cell outer membrane assembly"/>
    <property type="evidence" value="ECO:0007669"/>
    <property type="project" value="UniProtKB-UniRule"/>
</dbReference>